<dbReference type="STRING" id="68895.RR42_s2553"/>
<protein>
    <submittedName>
        <fullName evidence="1">Uncharacterized protein</fullName>
    </submittedName>
</protein>
<dbReference type="KEGG" id="cbw:RR42_s2553"/>
<accession>A0A0C4YNR1</accession>
<dbReference type="AlphaFoldDB" id="A0A0C4YNR1"/>
<reference evidence="1 2" key="1">
    <citation type="journal article" date="2015" name="Genome Announc.">
        <title>Complete Genome Sequence of Cupriavidus basilensis 4G11, Isolated from the Oak Ridge Field Research Center Site.</title>
        <authorList>
            <person name="Ray J."/>
            <person name="Waters R.J."/>
            <person name="Skerker J.M."/>
            <person name="Kuehl J.V."/>
            <person name="Price M.N."/>
            <person name="Huang J."/>
            <person name="Chakraborty R."/>
            <person name="Arkin A.P."/>
            <person name="Deutschbauer A."/>
        </authorList>
    </citation>
    <scope>NUCLEOTIDE SEQUENCE [LARGE SCALE GENOMIC DNA]</scope>
    <source>
        <strain evidence="1">4G11</strain>
    </source>
</reference>
<evidence type="ECO:0000313" key="1">
    <source>
        <dbReference type="EMBL" id="AJG24135.1"/>
    </source>
</evidence>
<evidence type="ECO:0000313" key="2">
    <source>
        <dbReference type="Proteomes" id="UP000031843"/>
    </source>
</evidence>
<dbReference type="EMBL" id="CP010537">
    <property type="protein sequence ID" value="AJG24135.1"/>
    <property type="molecule type" value="Genomic_DNA"/>
</dbReference>
<organism evidence="1 2">
    <name type="scientific">Cupriavidus basilensis</name>
    <dbReference type="NCBI Taxonomy" id="68895"/>
    <lineage>
        <taxon>Bacteria</taxon>
        <taxon>Pseudomonadati</taxon>
        <taxon>Pseudomonadota</taxon>
        <taxon>Betaproteobacteria</taxon>
        <taxon>Burkholderiales</taxon>
        <taxon>Burkholderiaceae</taxon>
        <taxon>Cupriavidus</taxon>
    </lineage>
</organism>
<dbReference type="Proteomes" id="UP000031843">
    <property type="component" value="Chromosome secondary"/>
</dbReference>
<proteinExistence type="predicted"/>
<sequence>MKSGDPGIKAGEEHWHVEPPFVDAAMDSILEKNARNMVANICQFMHYKKFTALVFTFLFFIKHHGRNKIAHQNRAPRATFRGIGSHR</sequence>
<name>A0A0C4YNR1_9BURK</name>
<gene>
    <name evidence="1" type="ORF">RR42_s2553</name>
</gene>
<keyword evidence="2" id="KW-1185">Reference proteome</keyword>